<dbReference type="Pfam" id="PF07715">
    <property type="entry name" value="Plug"/>
    <property type="match status" value="1"/>
</dbReference>
<dbReference type="InterPro" id="IPR039426">
    <property type="entry name" value="TonB-dep_rcpt-like"/>
</dbReference>
<evidence type="ECO:0000256" key="6">
    <source>
        <dbReference type="ARBA" id="ARBA00023004"/>
    </source>
</evidence>
<keyword evidence="4" id="KW-0410">Iron transport</keyword>
<organism evidence="15 16">
    <name type="scientific">Sphingomonas populi</name>
    <dbReference type="NCBI Taxonomy" id="2484750"/>
    <lineage>
        <taxon>Bacteria</taxon>
        <taxon>Pseudomonadati</taxon>
        <taxon>Pseudomonadota</taxon>
        <taxon>Alphaproteobacteria</taxon>
        <taxon>Sphingomonadales</taxon>
        <taxon>Sphingomonadaceae</taxon>
        <taxon>Sphingomonas</taxon>
    </lineage>
</organism>
<dbReference type="OrthoDB" id="9760333at2"/>
<dbReference type="PROSITE" id="PS52016">
    <property type="entry name" value="TONB_DEPENDENT_REC_3"/>
    <property type="match status" value="1"/>
</dbReference>
<evidence type="ECO:0000256" key="9">
    <source>
        <dbReference type="ARBA" id="ARBA00023136"/>
    </source>
</evidence>
<evidence type="ECO:0000256" key="10">
    <source>
        <dbReference type="ARBA" id="ARBA00023237"/>
    </source>
</evidence>
<feature type="domain" description="TonB-dependent receptor-like beta-barrel" evidence="13">
    <location>
        <begin position="297"/>
        <end position="724"/>
    </location>
</feature>
<comment type="caution">
    <text evidence="15">The sequence shown here is derived from an EMBL/GenBank/DDBJ whole genome shotgun (WGS) entry which is preliminary data.</text>
</comment>
<dbReference type="AlphaFoldDB" id="A0A4Q6XL00"/>
<evidence type="ECO:0000313" key="16">
    <source>
        <dbReference type="Proteomes" id="UP000292085"/>
    </source>
</evidence>
<keyword evidence="10 11" id="KW-0998">Cell outer membrane</keyword>
<reference evidence="15 16" key="1">
    <citation type="submission" date="2019-02" db="EMBL/GenBank/DDBJ databases">
        <authorList>
            <person name="Li Y."/>
        </authorList>
    </citation>
    <scope>NUCLEOTIDE SEQUENCE [LARGE SCALE GENOMIC DNA]</scope>
    <source>
        <strain evidence="15 16">3-7</strain>
    </source>
</reference>
<sequence>MLSAAPALAQASTTATIQDAPAAGEGTAVADIVVTAQRRSERLQDVPVSVQAVSANELRAAGVNDQRQLSIIAPSLQVQQDNNYAIRGIGTQTFANTIESSVATAIDEVTLGSIVLNGNPFLDVGQVEVLNGPQGLLFGKNASAGLVNITTTRPELRHYGATFDMEAVTRDRPGSNGNGVLSRTTLNIPVGENSALRVSGIYRYDDALVQNIRQNAYGRFEPNYQQYGGRAKYLYEPSDALSIYLIGEYFEQHGVGTIFDGSYRSAAAGGVNAGPLAAAGITPSPENLVLASDAPAWRDLITGGAQANVSYQFGNGWTLSDVFAWKTYSLNQQIDADDLQFNGANINSQRAHYDQYSNELRLALPAGNRLTGQVGFYYFRSALDQHSQVSGNNLFPSFLLPSFPFCVGATVSQPSPPGCSVSNSNFLGNDKDYRLNNESYAGFGQFTWEVVDRLKLIAGARVTRDRVSIDLAQNRGAYFVVLGVPNATFNQSYAATTVSFRGGAQYSFNRDIMVYATYGRGWKGPGMNDTGASLAAMLRVMPERADTIEAGIKSTFFDRMLTLNASVFRTTFKNLQAQTLDTNLRAFVIGNAGQATSQGVEVNAILRPVRHFSINANLAFVDATYDSFIGAQCYTGQTTPSCAVNGTFDASGNRLSFAPKFTSTVGASYEVPLSDKASLVLDGSYYHRSRVESLVNAAPGSAIDAIDILNASLGFKLGQVSAAVFCKNCTNKVYALTTGIESGDSNAGFLSYTQRIGLDSVRSAGVRFGFSF</sequence>
<dbReference type="PANTHER" id="PTHR32552">
    <property type="entry name" value="FERRICHROME IRON RECEPTOR-RELATED"/>
    <property type="match status" value="1"/>
</dbReference>
<evidence type="ECO:0000256" key="4">
    <source>
        <dbReference type="ARBA" id="ARBA00022496"/>
    </source>
</evidence>
<name>A0A4Q6XL00_9SPHN</name>
<dbReference type="Proteomes" id="UP000292085">
    <property type="component" value="Unassembled WGS sequence"/>
</dbReference>
<dbReference type="Pfam" id="PF00593">
    <property type="entry name" value="TonB_dep_Rec_b-barrel"/>
    <property type="match status" value="1"/>
</dbReference>
<accession>A0A4Q6XL00</accession>
<dbReference type="EMBL" id="SGIS01000061">
    <property type="protein sequence ID" value="RZF60603.1"/>
    <property type="molecule type" value="Genomic_DNA"/>
</dbReference>
<dbReference type="GO" id="GO:0006826">
    <property type="term" value="P:iron ion transport"/>
    <property type="evidence" value="ECO:0007669"/>
    <property type="project" value="UniProtKB-KW"/>
</dbReference>
<keyword evidence="6" id="KW-0408">Iron</keyword>
<keyword evidence="16" id="KW-1185">Reference proteome</keyword>
<evidence type="ECO:0000256" key="3">
    <source>
        <dbReference type="ARBA" id="ARBA00022452"/>
    </source>
</evidence>
<evidence type="ECO:0000313" key="15">
    <source>
        <dbReference type="EMBL" id="RZF60603.1"/>
    </source>
</evidence>
<keyword evidence="3 11" id="KW-1134">Transmembrane beta strand</keyword>
<dbReference type="SUPFAM" id="SSF56935">
    <property type="entry name" value="Porins"/>
    <property type="match status" value="1"/>
</dbReference>
<dbReference type="Gene3D" id="2.40.170.20">
    <property type="entry name" value="TonB-dependent receptor, beta-barrel domain"/>
    <property type="match status" value="1"/>
</dbReference>
<evidence type="ECO:0000259" key="13">
    <source>
        <dbReference type="Pfam" id="PF00593"/>
    </source>
</evidence>
<dbReference type="InterPro" id="IPR036942">
    <property type="entry name" value="Beta-barrel_TonB_sf"/>
</dbReference>
<keyword evidence="2 11" id="KW-0813">Transport</keyword>
<evidence type="ECO:0000256" key="8">
    <source>
        <dbReference type="ARBA" id="ARBA00023077"/>
    </source>
</evidence>
<dbReference type="InterPro" id="IPR012910">
    <property type="entry name" value="Plug_dom"/>
</dbReference>
<keyword evidence="9 11" id="KW-0472">Membrane</keyword>
<evidence type="ECO:0000256" key="1">
    <source>
        <dbReference type="ARBA" id="ARBA00004571"/>
    </source>
</evidence>
<keyword evidence="15" id="KW-0675">Receptor</keyword>
<dbReference type="InterPro" id="IPR000531">
    <property type="entry name" value="Beta-barrel_TonB"/>
</dbReference>
<feature type="domain" description="TonB-dependent receptor plug" evidence="14">
    <location>
        <begin position="43"/>
        <end position="145"/>
    </location>
</feature>
<evidence type="ECO:0000256" key="12">
    <source>
        <dbReference type="RuleBase" id="RU003357"/>
    </source>
</evidence>
<comment type="similarity">
    <text evidence="11 12">Belongs to the TonB-dependent receptor family.</text>
</comment>
<protein>
    <submittedName>
        <fullName evidence="15">TonB-dependent receptor</fullName>
    </submittedName>
</protein>
<dbReference type="PANTHER" id="PTHR32552:SF81">
    <property type="entry name" value="TONB-DEPENDENT OUTER MEMBRANE RECEPTOR"/>
    <property type="match status" value="1"/>
</dbReference>
<comment type="subcellular location">
    <subcellularLocation>
        <location evidence="1 11">Cell outer membrane</location>
        <topology evidence="1 11">Multi-pass membrane protein</topology>
    </subcellularLocation>
</comment>
<evidence type="ECO:0000256" key="11">
    <source>
        <dbReference type="PROSITE-ProRule" id="PRU01360"/>
    </source>
</evidence>
<gene>
    <name evidence="15" type="ORF">EWE75_22225</name>
</gene>
<keyword evidence="7" id="KW-0406">Ion transport</keyword>
<evidence type="ECO:0000259" key="14">
    <source>
        <dbReference type="Pfam" id="PF07715"/>
    </source>
</evidence>
<keyword evidence="8 12" id="KW-0798">TonB box</keyword>
<dbReference type="GO" id="GO:0009279">
    <property type="term" value="C:cell outer membrane"/>
    <property type="evidence" value="ECO:0007669"/>
    <property type="project" value="UniProtKB-SubCell"/>
</dbReference>
<evidence type="ECO:0000256" key="2">
    <source>
        <dbReference type="ARBA" id="ARBA00022448"/>
    </source>
</evidence>
<proteinExistence type="inferred from homology"/>
<evidence type="ECO:0000256" key="5">
    <source>
        <dbReference type="ARBA" id="ARBA00022692"/>
    </source>
</evidence>
<evidence type="ECO:0000256" key="7">
    <source>
        <dbReference type="ARBA" id="ARBA00023065"/>
    </source>
</evidence>
<keyword evidence="5 11" id="KW-0812">Transmembrane</keyword>